<keyword evidence="1" id="KW-0812">Transmembrane</keyword>
<name>A0A0H5RBN0_9EUKA</name>
<proteinExistence type="predicted"/>
<accession>A0A0H5RBN0</accession>
<keyword evidence="1" id="KW-1133">Transmembrane helix</keyword>
<dbReference type="AlphaFoldDB" id="A0A0H5RBN0"/>
<sequence>RILHVHKTVTRPIPNNCSIMMHWAFIQLEAFTSAALMAWAIKVELTSLFIEGAVDGAGDCTIGILVDGRSVQASANSPVPPICVARGWVKGALSAVGVWRV</sequence>
<keyword evidence="1" id="KW-0472">Membrane</keyword>
<feature type="non-terminal residue" evidence="2">
    <location>
        <position position="1"/>
    </location>
</feature>
<organism evidence="2">
    <name type="scientific">Spongospora subterranea</name>
    <dbReference type="NCBI Taxonomy" id="70186"/>
    <lineage>
        <taxon>Eukaryota</taxon>
        <taxon>Sar</taxon>
        <taxon>Rhizaria</taxon>
        <taxon>Endomyxa</taxon>
        <taxon>Phytomyxea</taxon>
        <taxon>Plasmodiophorida</taxon>
        <taxon>Plasmodiophoridae</taxon>
        <taxon>Spongospora</taxon>
    </lineage>
</organism>
<reference evidence="2" key="1">
    <citation type="submission" date="2015-04" db="EMBL/GenBank/DDBJ databases">
        <title>The genome sequence of the plant pathogenic Rhizarian Plasmodiophora brassicae reveals insights in its biotrophic life cycle and the origin of chitin synthesis.</title>
        <authorList>
            <person name="Schwelm A."/>
            <person name="Fogelqvist J."/>
            <person name="Knaust A."/>
            <person name="Julke S."/>
            <person name="Lilja T."/>
            <person name="Dhandapani V."/>
            <person name="Bonilla-Rosso G."/>
            <person name="Karlsson M."/>
            <person name="Shevchenko A."/>
            <person name="Choi S.R."/>
            <person name="Kim H.G."/>
            <person name="Park J.Y."/>
            <person name="Lim Y.P."/>
            <person name="Ludwig-Muller J."/>
            <person name="Dixelius C."/>
        </authorList>
    </citation>
    <scope>NUCLEOTIDE SEQUENCE</scope>
    <source>
        <tissue evidence="2">Potato root galls</tissue>
    </source>
</reference>
<evidence type="ECO:0000256" key="1">
    <source>
        <dbReference type="SAM" id="Phobius"/>
    </source>
</evidence>
<evidence type="ECO:0000313" key="2">
    <source>
        <dbReference type="EMBL" id="CRZ11433.1"/>
    </source>
</evidence>
<protein>
    <submittedName>
        <fullName evidence="2">Uncharacterized protein</fullName>
    </submittedName>
</protein>
<feature type="transmembrane region" description="Helical" evidence="1">
    <location>
        <begin position="20"/>
        <end position="41"/>
    </location>
</feature>
<dbReference type="EMBL" id="HACM01010991">
    <property type="protein sequence ID" value="CRZ11433.1"/>
    <property type="molecule type" value="Transcribed_RNA"/>
</dbReference>